<evidence type="ECO:0000313" key="3">
    <source>
        <dbReference type="Proteomes" id="UP001214628"/>
    </source>
</evidence>
<keyword evidence="3" id="KW-1185">Reference proteome</keyword>
<dbReference type="Proteomes" id="UP001214628">
    <property type="component" value="Chromosome 7"/>
</dbReference>
<organism evidence="2 3">
    <name type="scientific">Malassezia psittaci</name>
    <dbReference type="NCBI Taxonomy" id="1821823"/>
    <lineage>
        <taxon>Eukaryota</taxon>
        <taxon>Fungi</taxon>
        <taxon>Dikarya</taxon>
        <taxon>Basidiomycota</taxon>
        <taxon>Ustilaginomycotina</taxon>
        <taxon>Malasseziomycetes</taxon>
        <taxon>Malasseziales</taxon>
        <taxon>Malasseziaceae</taxon>
        <taxon>Malassezia</taxon>
    </lineage>
</organism>
<reference evidence="2" key="1">
    <citation type="submission" date="2023-02" db="EMBL/GenBank/DDBJ databases">
        <title>Mating type loci evolution in Malassezia.</title>
        <authorList>
            <person name="Coelho M.A."/>
        </authorList>
    </citation>
    <scope>NUCLEOTIDE SEQUENCE</scope>
    <source>
        <strain evidence="2">CBS 14136</strain>
    </source>
</reference>
<accession>A0AAF0F8H3</accession>
<proteinExistence type="predicted"/>
<evidence type="ECO:0000256" key="1">
    <source>
        <dbReference type="SAM" id="MobiDB-lite"/>
    </source>
</evidence>
<dbReference type="EMBL" id="CP118381">
    <property type="protein sequence ID" value="WFD45186.1"/>
    <property type="molecule type" value="Genomic_DNA"/>
</dbReference>
<feature type="compositionally biased region" description="Polar residues" evidence="1">
    <location>
        <begin position="291"/>
        <end position="301"/>
    </location>
</feature>
<dbReference type="AlphaFoldDB" id="A0AAF0F8H3"/>
<gene>
    <name evidence="2" type="ORF">MPSI1_003864</name>
</gene>
<protein>
    <submittedName>
        <fullName evidence="2">Uncharacterized protein</fullName>
    </submittedName>
</protein>
<sequence>MEHSRGASEEGSLGIEMPDLDATELMPPMRFLSPTELARRGSLQWSYSTFSSVDNDDDDDFALETDYFQSPSENEDDTEVMEHLMAARQKLDALALCDANDTDSVPEFLFCDNASQGDNSTRFRKVDGKPRSRSNVETYRSGVLQRRRNHARKSLSNLSLPAMDLRLDLTCVPFPTHIDAERNRMQDATNSPTGDTNPSASASARDNDQQRPVPPHTLEPEEWHWTPRSCNLTKSCIDSTKANDPSFGQPNLPNTLSAAEAEWSWALSPSPACAVPPDCTSAETLPRSELTIPTTVTTSVQ</sequence>
<evidence type="ECO:0000313" key="2">
    <source>
        <dbReference type="EMBL" id="WFD45186.1"/>
    </source>
</evidence>
<feature type="region of interest" description="Disordered" evidence="1">
    <location>
        <begin position="282"/>
        <end position="301"/>
    </location>
</feature>
<feature type="region of interest" description="Disordered" evidence="1">
    <location>
        <begin position="182"/>
        <end position="224"/>
    </location>
</feature>
<feature type="compositionally biased region" description="Polar residues" evidence="1">
    <location>
        <begin position="186"/>
        <end position="204"/>
    </location>
</feature>
<name>A0AAF0F8H3_9BASI</name>
<feature type="region of interest" description="Disordered" evidence="1">
    <location>
        <begin position="124"/>
        <end position="155"/>
    </location>
</feature>